<dbReference type="InterPro" id="IPR029060">
    <property type="entry name" value="PIN-like_dom_sf"/>
</dbReference>
<dbReference type="GeneID" id="78014679"/>
<gene>
    <name evidence="2" type="ORF">PN492_01940</name>
</gene>
<accession>A0ABT5A081</accession>
<name>A0ABT5A081_9CYAN</name>
<dbReference type="SUPFAM" id="SSF88723">
    <property type="entry name" value="PIN domain-like"/>
    <property type="match status" value="1"/>
</dbReference>
<sequence length="138" mass="15656">MKRTYIDSCVLIAAATLDNSDPICQEALKILGSAERYFISSYYVKFEILPHAIRNKRKLEAEFYETFFDSVQEWVEPNQKLLECAYNEIITNNNGLSGIDAIHVAAALLGKADELITAEKREKPICQVKSIKVISLRK</sequence>
<feature type="domain" description="PIN" evidence="1">
    <location>
        <begin position="5"/>
        <end position="121"/>
    </location>
</feature>
<keyword evidence="3" id="KW-1185">Reference proteome</keyword>
<dbReference type="Gene3D" id="3.40.50.1010">
    <property type="entry name" value="5'-nuclease"/>
    <property type="match status" value="1"/>
</dbReference>
<dbReference type="InterPro" id="IPR002716">
    <property type="entry name" value="PIN_dom"/>
</dbReference>
<evidence type="ECO:0000259" key="1">
    <source>
        <dbReference type="Pfam" id="PF01850"/>
    </source>
</evidence>
<evidence type="ECO:0000313" key="3">
    <source>
        <dbReference type="Proteomes" id="UP001212123"/>
    </source>
</evidence>
<reference evidence="2 3" key="1">
    <citation type="submission" date="2023-01" db="EMBL/GenBank/DDBJ databases">
        <title>Genomes from the Australian National Cyanobacteria Reference Collection.</title>
        <authorList>
            <person name="Willis A."/>
            <person name="Lee E.M.F."/>
        </authorList>
    </citation>
    <scope>NUCLEOTIDE SEQUENCE [LARGE SCALE GENOMIC DNA]</scope>
    <source>
        <strain evidence="2 3">CS-537/01</strain>
    </source>
</reference>
<dbReference type="EMBL" id="JAQMTU010000015">
    <property type="protein sequence ID" value="MDB9485319.1"/>
    <property type="molecule type" value="Genomic_DNA"/>
</dbReference>
<evidence type="ECO:0000313" key="2">
    <source>
        <dbReference type="EMBL" id="MDB9485319.1"/>
    </source>
</evidence>
<dbReference type="CDD" id="cd09854">
    <property type="entry name" value="PIN_VapC-like"/>
    <property type="match status" value="1"/>
</dbReference>
<protein>
    <submittedName>
        <fullName evidence="2">PIN domain-containing protein</fullName>
    </submittedName>
</protein>
<dbReference type="Pfam" id="PF01850">
    <property type="entry name" value="PIN"/>
    <property type="match status" value="1"/>
</dbReference>
<dbReference type="RefSeq" id="WP_028091755.1">
    <property type="nucleotide sequence ID" value="NZ_JAQMTU010000015.1"/>
</dbReference>
<comment type="caution">
    <text evidence="2">The sequence shown here is derived from an EMBL/GenBank/DDBJ whole genome shotgun (WGS) entry which is preliminary data.</text>
</comment>
<organism evidence="2 3">
    <name type="scientific">Dolichospermum circinale CS-537/01</name>
    <dbReference type="NCBI Taxonomy" id="3021739"/>
    <lineage>
        <taxon>Bacteria</taxon>
        <taxon>Bacillati</taxon>
        <taxon>Cyanobacteriota</taxon>
        <taxon>Cyanophyceae</taxon>
        <taxon>Nostocales</taxon>
        <taxon>Aphanizomenonaceae</taxon>
        <taxon>Dolichospermum</taxon>
        <taxon>Dolichospermum circinale</taxon>
    </lineage>
</organism>
<proteinExistence type="predicted"/>
<dbReference type="Proteomes" id="UP001212123">
    <property type="component" value="Unassembled WGS sequence"/>
</dbReference>